<evidence type="ECO:0000313" key="1">
    <source>
        <dbReference type="EMBL" id="KAI7983987.1"/>
    </source>
</evidence>
<comment type="caution">
    <text evidence="1">The sequence shown here is derived from an EMBL/GenBank/DDBJ whole genome shotgun (WGS) entry which is preliminary data.</text>
</comment>
<accession>A0ACC0F7D2</accession>
<sequence length="343" mass="38345">MRLGHPGAPTLCLVANKSGSQGHTLSACPSNVRWTDDDLERDLYIQTSTVTVLAMDGRRRWLDIEKLTVSGRPPPAASMAVGQFFSPKDRELELFPRLLLLSTYSPKEDHPLAFNMSFAIRLGLFPVKLSLETTGCEIKKSVLPVEEAGDLENGSLPLSRSQSDSARTSPIGDPIEDKVIASELRNASNRRSNGTPIDQEMSKEVESKHNPPSVVAKLMGLDTLPRKQSDSAVQRSHSRDYARSHSDLRSATRNDFVNHIRLGCNLKLLRERKTMNYVKLMHKSYNMNDILPDSNVQYPLEVCVLVFGHKPMLVTLVCTFVILLICFCNISQTLLYEIQIKVL</sequence>
<dbReference type="Proteomes" id="UP001060215">
    <property type="component" value="Chromosome 11"/>
</dbReference>
<protein>
    <submittedName>
        <fullName evidence="1">Uncharacterized protein</fullName>
    </submittedName>
</protein>
<reference evidence="1 2" key="1">
    <citation type="journal article" date="2022" name="Plant J.">
        <title>Chromosome-level genome of Camellia lanceoleosa provides a valuable resource for understanding genome evolution and self-incompatibility.</title>
        <authorList>
            <person name="Gong W."/>
            <person name="Xiao S."/>
            <person name="Wang L."/>
            <person name="Liao Z."/>
            <person name="Chang Y."/>
            <person name="Mo W."/>
            <person name="Hu G."/>
            <person name="Li W."/>
            <person name="Zhao G."/>
            <person name="Zhu H."/>
            <person name="Hu X."/>
            <person name="Ji K."/>
            <person name="Xiang X."/>
            <person name="Song Q."/>
            <person name="Yuan D."/>
            <person name="Jin S."/>
            <person name="Zhang L."/>
        </authorList>
    </citation>
    <scope>NUCLEOTIDE SEQUENCE [LARGE SCALE GENOMIC DNA]</scope>
    <source>
        <strain evidence="1">SQ_2022a</strain>
    </source>
</reference>
<name>A0ACC0F7D2_9ERIC</name>
<evidence type="ECO:0000313" key="2">
    <source>
        <dbReference type="Proteomes" id="UP001060215"/>
    </source>
</evidence>
<gene>
    <name evidence="1" type="ORF">LOK49_LG15G00577</name>
</gene>
<proteinExistence type="predicted"/>
<organism evidence="1 2">
    <name type="scientific">Camellia lanceoleosa</name>
    <dbReference type="NCBI Taxonomy" id="1840588"/>
    <lineage>
        <taxon>Eukaryota</taxon>
        <taxon>Viridiplantae</taxon>
        <taxon>Streptophyta</taxon>
        <taxon>Embryophyta</taxon>
        <taxon>Tracheophyta</taxon>
        <taxon>Spermatophyta</taxon>
        <taxon>Magnoliopsida</taxon>
        <taxon>eudicotyledons</taxon>
        <taxon>Gunneridae</taxon>
        <taxon>Pentapetalae</taxon>
        <taxon>asterids</taxon>
        <taxon>Ericales</taxon>
        <taxon>Theaceae</taxon>
        <taxon>Camellia</taxon>
    </lineage>
</organism>
<dbReference type="EMBL" id="CM045768">
    <property type="protein sequence ID" value="KAI7983987.1"/>
    <property type="molecule type" value="Genomic_DNA"/>
</dbReference>
<keyword evidence="2" id="KW-1185">Reference proteome</keyword>